<proteinExistence type="predicted"/>
<sequence>MAALVETLRAQIVSGELRPGEPLRQELLADRFATSRMPVREALRVLESEGLVVLVPHKGAAVAPLDPAELEEVYEMRVAAETLALRRAIPELSNAQIDRAERIQDRAEAAGMQDFGALNKAFHTTLYVPCGRPRLLAHIAALGDVADRYLTFTAGSLDYRDRSHREHRALLAACRQRDEAAAVDLLTRHISEAGKTLLRYLRDQPAGDG</sequence>
<keyword evidence="1" id="KW-0805">Transcription regulation</keyword>
<dbReference type="Pfam" id="PF00392">
    <property type="entry name" value="GntR"/>
    <property type="match status" value="1"/>
</dbReference>
<reference evidence="5" key="2">
    <citation type="submission" date="2020-09" db="EMBL/GenBank/DDBJ databases">
        <authorList>
            <person name="Sun Q."/>
            <person name="Kim S."/>
        </authorList>
    </citation>
    <scope>NUCLEOTIDE SEQUENCE</scope>
    <source>
        <strain evidence="5">KCTC 42651</strain>
    </source>
</reference>
<dbReference type="InterPro" id="IPR036390">
    <property type="entry name" value="WH_DNA-bd_sf"/>
</dbReference>
<dbReference type="PANTHER" id="PTHR43537">
    <property type="entry name" value="TRANSCRIPTIONAL REGULATOR, GNTR FAMILY"/>
    <property type="match status" value="1"/>
</dbReference>
<dbReference type="InterPro" id="IPR008920">
    <property type="entry name" value="TF_FadR/GntR_C"/>
</dbReference>
<dbReference type="PROSITE" id="PS50949">
    <property type="entry name" value="HTH_GNTR"/>
    <property type="match status" value="1"/>
</dbReference>
<dbReference type="EMBL" id="BMZS01000003">
    <property type="protein sequence ID" value="GHD46260.1"/>
    <property type="molecule type" value="Genomic_DNA"/>
</dbReference>
<dbReference type="Gene3D" id="1.10.10.10">
    <property type="entry name" value="Winged helix-like DNA-binding domain superfamily/Winged helix DNA-binding domain"/>
    <property type="match status" value="1"/>
</dbReference>
<dbReference type="SMART" id="SM00345">
    <property type="entry name" value="HTH_GNTR"/>
    <property type="match status" value="1"/>
</dbReference>
<reference evidence="5" key="1">
    <citation type="journal article" date="2014" name="Int. J. Syst. Evol. Microbiol.">
        <title>Complete genome sequence of Corynebacterium casei LMG S-19264T (=DSM 44701T), isolated from a smear-ripened cheese.</title>
        <authorList>
            <consortium name="US DOE Joint Genome Institute (JGI-PGF)"/>
            <person name="Walter F."/>
            <person name="Albersmeier A."/>
            <person name="Kalinowski J."/>
            <person name="Ruckert C."/>
        </authorList>
    </citation>
    <scope>NUCLEOTIDE SEQUENCE</scope>
    <source>
        <strain evidence="5">KCTC 42651</strain>
    </source>
</reference>
<keyword evidence="3" id="KW-0804">Transcription</keyword>
<dbReference type="GO" id="GO:0003700">
    <property type="term" value="F:DNA-binding transcription factor activity"/>
    <property type="evidence" value="ECO:0007669"/>
    <property type="project" value="InterPro"/>
</dbReference>
<organism evidence="5 6">
    <name type="scientific">Thalassobaculum fulvum</name>
    <dbReference type="NCBI Taxonomy" id="1633335"/>
    <lineage>
        <taxon>Bacteria</taxon>
        <taxon>Pseudomonadati</taxon>
        <taxon>Pseudomonadota</taxon>
        <taxon>Alphaproteobacteria</taxon>
        <taxon>Rhodospirillales</taxon>
        <taxon>Thalassobaculaceae</taxon>
        <taxon>Thalassobaculum</taxon>
    </lineage>
</organism>
<dbReference type="Gene3D" id="1.20.120.530">
    <property type="entry name" value="GntR ligand-binding domain-like"/>
    <property type="match status" value="1"/>
</dbReference>
<dbReference type="CDD" id="cd07377">
    <property type="entry name" value="WHTH_GntR"/>
    <property type="match status" value="1"/>
</dbReference>
<dbReference type="PANTHER" id="PTHR43537:SF41">
    <property type="entry name" value="TRANSCRIPTIONAL REGULATORY PROTEIN"/>
    <property type="match status" value="1"/>
</dbReference>
<evidence type="ECO:0000313" key="5">
    <source>
        <dbReference type="EMBL" id="GHD46260.1"/>
    </source>
</evidence>
<dbReference type="GO" id="GO:0003677">
    <property type="term" value="F:DNA binding"/>
    <property type="evidence" value="ECO:0007669"/>
    <property type="project" value="UniProtKB-KW"/>
</dbReference>
<evidence type="ECO:0000256" key="3">
    <source>
        <dbReference type="ARBA" id="ARBA00023163"/>
    </source>
</evidence>
<dbReference type="InterPro" id="IPR011711">
    <property type="entry name" value="GntR_C"/>
</dbReference>
<protein>
    <submittedName>
        <fullName evidence="5">GntR family transcriptional regulator</fullName>
    </submittedName>
</protein>
<gene>
    <name evidence="5" type="ORF">GCM10017083_15190</name>
</gene>
<dbReference type="SUPFAM" id="SSF46785">
    <property type="entry name" value="Winged helix' DNA-binding domain"/>
    <property type="match status" value="1"/>
</dbReference>
<keyword evidence="6" id="KW-1185">Reference proteome</keyword>
<dbReference type="Pfam" id="PF07729">
    <property type="entry name" value="FCD"/>
    <property type="match status" value="1"/>
</dbReference>
<evidence type="ECO:0000256" key="2">
    <source>
        <dbReference type="ARBA" id="ARBA00023125"/>
    </source>
</evidence>
<evidence type="ECO:0000256" key="1">
    <source>
        <dbReference type="ARBA" id="ARBA00023015"/>
    </source>
</evidence>
<dbReference type="InterPro" id="IPR036388">
    <property type="entry name" value="WH-like_DNA-bd_sf"/>
</dbReference>
<dbReference type="AlphaFoldDB" id="A0A919CNY3"/>
<evidence type="ECO:0000313" key="6">
    <source>
        <dbReference type="Proteomes" id="UP000630353"/>
    </source>
</evidence>
<comment type="caution">
    <text evidence="5">The sequence shown here is derived from an EMBL/GenBank/DDBJ whole genome shotgun (WGS) entry which is preliminary data.</text>
</comment>
<keyword evidence="2" id="KW-0238">DNA-binding</keyword>
<evidence type="ECO:0000259" key="4">
    <source>
        <dbReference type="PROSITE" id="PS50949"/>
    </source>
</evidence>
<feature type="domain" description="HTH gntR-type" evidence="4">
    <location>
        <begin position="1"/>
        <end position="65"/>
    </location>
</feature>
<dbReference type="Proteomes" id="UP000630353">
    <property type="component" value="Unassembled WGS sequence"/>
</dbReference>
<dbReference type="SUPFAM" id="SSF48008">
    <property type="entry name" value="GntR ligand-binding domain-like"/>
    <property type="match status" value="1"/>
</dbReference>
<accession>A0A919CNY3</accession>
<dbReference type="InterPro" id="IPR000524">
    <property type="entry name" value="Tscrpt_reg_HTH_GntR"/>
</dbReference>
<name>A0A919CNY3_9PROT</name>
<dbReference type="SMART" id="SM00895">
    <property type="entry name" value="FCD"/>
    <property type="match status" value="1"/>
</dbReference>